<evidence type="ECO:0000313" key="2">
    <source>
        <dbReference type="EMBL" id="OGY40305.1"/>
    </source>
</evidence>
<name>A0A1G1XJI6_9BACT</name>
<dbReference type="Pfam" id="PF13302">
    <property type="entry name" value="Acetyltransf_3"/>
    <property type="match status" value="1"/>
</dbReference>
<gene>
    <name evidence="2" type="ORF">A2570_03445</name>
</gene>
<dbReference type="PROSITE" id="PS51186">
    <property type="entry name" value="GNAT"/>
    <property type="match status" value="1"/>
</dbReference>
<dbReference type="PANTHER" id="PTHR43415">
    <property type="entry name" value="SPERMIDINE N(1)-ACETYLTRANSFERASE"/>
    <property type="match status" value="1"/>
</dbReference>
<evidence type="ECO:0000259" key="1">
    <source>
        <dbReference type="PROSITE" id="PS51186"/>
    </source>
</evidence>
<feature type="domain" description="N-acetyltransferase" evidence="1">
    <location>
        <begin position="1"/>
        <end position="121"/>
    </location>
</feature>
<dbReference type="InterPro" id="IPR000182">
    <property type="entry name" value="GNAT_dom"/>
</dbReference>
<dbReference type="Proteomes" id="UP000178570">
    <property type="component" value="Unassembled WGS sequence"/>
</dbReference>
<organism evidence="2 3">
    <name type="scientific">Candidatus Brennerbacteria bacterium RIFOXYD1_FULL_41_16</name>
    <dbReference type="NCBI Taxonomy" id="1797529"/>
    <lineage>
        <taxon>Bacteria</taxon>
        <taxon>Candidatus Brenneribacteriota</taxon>
    </lineage>
</organism>
<comment type="caution">
    <text evidence="2">The sequence shown here is derived from an EMBL/GenBank/DDBJ whole genome shotgun (WGS) entry which is preliminary data.</text>
</comment>
<dbReference type="PANTHER" id="PTHR43415:SF3">
    <property type="entry name" value="GNAT-FAMILY ACETYLTRANSFERASE"/>
    <property type="match status" value="1"/>
</dbReference>
<accession>A0A1G1XJI6</accession>
<evidence type="ECO:0000313" key="3">
    <source>
        <dbReference type="Proteomes" id="UP000178570"/>
    </source>
</evidence>
<dbReference type="STRING" id="1797529.A2570_03445"/>
<reference evidence="2 3" key="1">
    <citation type="journal article" date="2016" name="Nat. Commun.">
        <title>Thousands of microbial genomes shed light on interconnected biogeochemical processes in an aquifer system.</title>
        <authorList>
            <person name="Anantharaman K."/>
            <person name="Brown C.T."/>
            <person name="Hug L.A."/>
            <person name="Sharon I."/>
            <person name="Castelle C.J."/>
            <person name="Probst A.J."/>
            <person name="Thomas B.C."/>
            <person name="Singh A."/>
            <person name="Wilkins M.J."/>
            <person name="Karaoz U."/>
            <person name="Brodie E.L."/>
            <person name="Williams K.H."/>
            <person name="Hubbard S.S."/>
            <person name="Banfield J.F."/>
        </authorList>
    </citation>
    <scope>NUCLEOTIDE SEQUENCE [LARGE SCALE GENOMIC DNA]</scope>
</reference>
<dbReference type="AlphaFoldDB" id="A0A1G1XJI6"/>
<protein>
    <recommendedName>
        <fullName evidence="1">N-acetyltransferase domain-containing protein</fullName>
    </recommendedName>
</protein>
<dbReference type="Gene3D" id="3.40.630.30">
    <property type="match status" value="1"/>
</dbReference>
<dbReference type="SUPFAM" id="SSF55729">
    <property type="entry name" value="Acyl-CoA N-acyltransferases (Nat)"/>
    <property type="match status" value="1"/>
</dbReference>
<dbReference type="GO" id="GO:0016747">
    <property type="term" value="F:acyltransferase activity, transferring groups other than amino-acyl groups"/>
    <property type="evidence" value="ECO:0007669"/>
    <property type="project" value="InterPro"/>
</dbReference>
<dbReference type="InterPro" id="IPR016181">
    <property type="entry name" value="Acyl_CoA_acyltransferase"/>
</dbReference>
<dbReference type="EMBL" id="MHHY01000009">
    <property type="protein sequence ID" value="OGY40305.1"/>
    <property type="molecule type" value="Genomic_DNA"/>
</dbReference>
<sequence>MGKKKDTSLSFAIVLREGDEMIGVTSTRNIDHRQGTAVGGILIGRKDLWGTGVGTEATMLSLYYAFTTLNLRKVCSSVYAFNERSIAYQKKCGFREEGRLIRQHRHEFDWVDEILLAVFAEDFQPLWEKFAKDLPE</sequence>
<proteinExistence type="predicted"/>